<dbReference type="EMBL" id="UOGJ01000131">
    <property type="protein sequence ID" value="VAX37564.1"/>
    <property type="molecule type" value="Genomic_DNA"/>
</dbReference>
<sequence length="50" mass="5971">MAEEEKDIGKNCSNCKKALSRRKRYYRNNAYYCNKNCYQKKMEEAAKPAE</sequence>
<gene>
    <name evidence="1" type="ORF">MNBD_UNCLBAC01-1951</name>
</gene>
<evidence type="ECO:0000313" key="1">
    <source>
        <dbReference type="EMBL" id="VAX37564.1"/>
    </source>
</evidence>
<protein>
    <recommendedName>
        <fullName evidence="2">FLZ-type domain-containing protein</fullName>
    </recommendedName>
</protein>
<dbReference type="AlphaFoldDB" id="A0A3B1DN99"/>
<organism evidence="1">
    <name type="scientific">hydrothermal vent metagenome</name>
    <dbReference type="NCBI Taxonomy" id="652676"/>
    <lineage>
        <taxon>unclassified sequences</taxon>
        <taxon>metagenomes</taxon>
        <taxon>ecological metagenomes</taxon>
    </lineage>
</organism>
<name>A0A3B1DN99_9ZZZZ</name>
<proteinExistence type="predicted"/>
<accession>A0A3B1DN99</accession>
<evidence type="ECO:0008006" key="2">
    <source>
        <dbReference type="Google" id="ProtNLM"/>
    </source>
</evidence>
<reference evidence="1" key="1">
    <citation type="submission" date="2018-06" db="EMBL/GenBank/DDBJ databases">
        <authorList>
            <person name="Zhirakovskaya E."/>
        </authorList>
    </citation>
    <scope>NUCLEOTIDE SEQUENCE</scope>
</reference>
<dbReference type="SUPFAM" id="SSF57716">
    <property type="entry name" value="Glucocorticoid receptor-like (DNA-binding domain)"/>
    <property type="match status" value="1"/>
</dbReference>